<organism evidence="3 4">
    <name type="scientific">Xylaria bambusicola</name>
    <dbReference type="NCBI Taxonomy" id="326684"/>
    <lineage>
        <taxon>Eukaryota</taxon>
        <taxon>Fungi</taxon>
        <taxon>Dikarya</taxon>
        <taxon>Ascomycota</taxon>
        <taxon>Pezizomycotina</taxon>
        <taxon>Sordariomycetes</taxon>
        <taxon>Xylariomycetidae</taxon>
        <taxon>Xylariales</taxon>
        <taxon>Xylariaceae</taxon>
        <taxon>Xylaria</taxon>
    </lineage>
</organism>
<keyword evidence="4" id="KW-1185">Reference proteome</keyword>
<dbReference type="EMBL" id="JAWHQM010000003">
    <property type="protein sequence ID" value="KAK5626363.1"/>
    <property type="molecule type" value="Genomic_DNA"/>
</dbReference>
<name>A0AAN7Z456_9PEZI</name>
<comment type="caution">
    <text evidence="3">The sequence shown here is derived from an EMBL/GenBank/DDBJ whole genome shotgun (WGS) entry which is preliminary data.</text>
</comment>
<proteinExistence type="predicted"/>
<evidence type="ECO:0000313" key="3">
    <source>
        <dbReference type="EMBL" id="KAK5626363.1"/>
    </source>
</evidence>
<evidence type="ECO:0000259" key="2">
    <source>
        <dbReference type="Pfam" id="PF14420"/>
    </source>
</evidence>
<feature type="domain" description="Clr5" evidence="2">
    <location>
        <begin position="13"/>
        <end position="65"/>
    </location>
</feature>
<dbReference type="Proteomes" id="UP001305414">
    <property type="component" value="Unassembled WGS sequence"/>
</dbReference>
<accession>A0AAN7Z456</accession>
<reference evidence="3 4" key="1">
    <citation type="submission" date="2023-10" db="EMBL/GenBank/DDBJ databases">
        <title>Draft genome sequence of Xylaria bambusicola isolate GMP-LS, the root and basal stem rot pathogen of sugarcane in Indonesia.</title>
        <authorList>
            <person name="Selvaraj P."/>
            <person name="Muralishankar V."/>
            <person name="Muruganantham S."/>
            <person name="Sp S."/>
            <person name="Haryani S."/>
            <person name="Lau K.J.X."/>
            <person name="Naqvi N.I."/>
        </authorList>
    </citation>
    <scope>NUCLEOTIDE SEQUENCE [LARGE SCALE GENOMIC DNA]</scope>
    <source>
        <strain evidence="3">GMP-LS</strain>
    </source>
</reference>
<feature type="region of interest" description="Disordered" evidence="1">
    <location>
        <begin position="151"/>
        <end position="173"/>
    </location>
</feature>
<evidence type="ECO:0000256" key="1">
    <source>
        <dbReference type="SAM" id="MobiDB-lite"/>
    </source>
</evidence>
<dbReference type="PANTHER" id="PTHR38788:SF3">
    <property type="entry name" value="CLR5 DOMAIN-CONTAINING PROTEIN"/>
    <property type="match status" value="1"/>
</dbReference>
<dbReference type="Pfam" id="PF14420">
    <property type="entry name" value="Clr5"/>
    <property type="match status" value="1"/>
</dbReference>
<sequence>MGTSRPKDGWATASDWANHRSLITALYRDQNKTLKDTMRIMEEKYNFFATVRMYKARFQQWEIEKKIKAEDAVEIFRQQTARTNAGKPSVVYIRGRKISPDRLQRYRVGRSIGLIALHRYRAAAMVLEQILVVEKGANTSRTTIAPESSHIVCRTPSPTPEASPSLSTQLDDPTDLKVPHDCMNILRGYITGSVEAGAWRVTTTAPVPDAFTWAHYLATSQGLIAHNRTQEGFGLLNLCLEQYKSHLRNPDPFFWLATYKAALLLGSRNMQLGEIFIKYASELTSILLPPSHPFNRVWSRIKLTGLQGLQQHAAALFESYLSVWKEQVGLLPNDHTSLVQMAFVFIQLQCSGMLSHPFGREALAAMMATLANSVSGQFLLQEARFRMACLFLEQGRFGEADTWIGQILEWIDSVQDSNGDEFSHLRCKCLWILFEIKDREGNIDQATQIGRSLVSFCYATYGPTHLQTIDAISALESFYTRNNNHGAAQEVASWFNECWSIFSAAAQRTQGFPHTIEQPWLHRCIELEEDQRLIQQVVDLLEQSSWLEES</sequence>
<dbReference type="AlphaFoldDB" id="A0AAN7Z456"/>
<dbReference type="PANTHER" id="PTHR38788">
    <property type="entry name" value="CLR5 DOMAIN-CONTAINING PROTEIN"/>
    <property type="match status" value="1"/>
</dbReference>
<gene>
    <name evidence="3" type="ORF">RRF57_002078</name>
</gene>
<dbReference type="InterPro" id="IPR025676">
    <property type="entry name" value="Clr5_dom"/>
</dbReference>
<evidence type="ECO:0000313" key="4">
    <source>
        <dbReference type="Proteomes" id="UP001305414"/>
    </source>
</evidence>
<protein>
    <recommendedName>
        <fullName evidence="2">Clr5 domain-containing protein</fullName>
    </recommendedName>
</protein>
<feature type="compositionally biased region" description="Polar residues" evidence="1">
    <location>
        <begin position="160"/>
        <end position="171"/>
    </location>
</feature>